<proteinExistence type="predicted"/>
<dbReference type="AlphaFoldDB" id="A0AAE1MWK0"/>
<accession>A0AAE1MWK0</accession>
<evidence type="ECO:0000313" key="2">
    <source>
        <dbReference type="Proteomes" id="UP001293593"/>
    </source>
</evidence>
<name>A0AAE1MWK0_9FABA</name>
<protein>
    <recommendedName>
        <fullName evidence="3">FBD domain-containing protein</fullName>
    </recommendedName>
</protein>
<evidence type="ECO:0000313" key="1">
    <source>
        <dbReference type="EMBL" id="KAK4278588.1"/>
    </source>
</evidence>
<reference evidence="1" key="1">
    <citation type="submission" date="2023-10" db="EMBL/GenBank/DDBJ databases">
        <title>Chromosome-level genome of the transformable northern wattle, Acacia crassicarpa.</title>
        <authorList>
            <person name="Massaro I."/>
            <person name="Sinha N.R."/>
            <person name="Poethig S."/>
            <person name="Leichty A.R."/>
        </authorList>
    </citation>
    <scope>NUCLEOTIDE SEQUENCE</scope>
    <source>
        <strain evidence="1">Acra3RX</strain>
        <tissue evidence="1">Leaf</tissue>
    </source>
</reference>
<dbReference type="EMBL" id="JAWXYG010000003">
    <property type="protein sequence ID" value="KAK4278588.1"/>
    <property type="molecule type" value="Genomic_DNA"/>
</dbReference>
<dbReference type="InterPro" id="IPR050232">
    <property type="entry name" value="FBL13/AtMIF1-like"/>
</dbReference>
<dbReference type="PANTHER" id="PTHR31900:SF30">
    <property type="entry name" value="SUPERFAMILY PROTEIN, PUTATIVE-RELATED"/>
    <property type="match status" value="1"/>
</dbReference>
<evidence type="ECO:0008006" key="3">
    <source>
        <dbReference type="Google" id="ProtNLM"/>
    </source>
</evidence>
<comment type="caution">
    <text evidence="1">The sequence shown here is derived from an EMBL/GenBank/DDBJ whole genome shotgun (WGS) entry which is preliminary data.</text>
</comment>
<keyword evidence="2" id="KW-1185">Reference proteome</keyword>
<dbReference type="Proteomes" id="UP001293593">
    <property type="component" value="Unassembled WGS sequence"/>
</dbReference>
<sequence>MIEDDDGLMPPGFNGDEFVISGGDLKYFHYEGEFQFEFNILNSQLLEEVHINFYSPENGLMPVINNFLKLLRYTSDVPTLTLRNALCLLDMPEVVTQVPMFIGVRRLELDYETSDLSNKGLLMMLQNIPFLESLVFVEGIKMPSDPIEDDIWDPLPPCFLFPLYFIYVYIKKGDVKELMGVKVLLENAIALVEMEIYFSELVNKDIRNNFCVELLKLPRGSRHCGIYIRQ</sequence>
<dbReference type="PANTHER" id="PTHR31900">
    <property type="entry name" value="F-BOX/RNI SUPERFAMILY PROTEIN-RELATED"/>
    <property type="match status" value="1"/>
</dbReference>
<organism evidence="1 2">
    <name type="scientific">Acacia crassicarpa</name>
    <name type="common">northern wattle</name>
    <dbReference type="NCBI Taxonomy" id="499986"/>
    <lineage>
        <taxon>Eukaryota</taxon>
        <taxon>Viridiplantae</taxon>
        <taxon>Streptophyta</taxon>
        <taxon>Embryophyta</taxon>
        <taxon>Tracheophyta</taxon>
        <taxon>Spermatophyta</taxon>
        <taxon>Magnoliopsida</taxon>
        <taxon>eudicotyledons</taxon>
        <taxon>Gunneridae</taxon>
        <taxon>Pentapetalae</taxon>
        <taxon>rosids</taxon>
        <taxon>fabids</taxon>
        <taxon>Fabales</taxon>
        <taxon>Fabaceae</taxon>
        <taxon>Caesalpinioideae</taxon>
        <taxon>mimosoid clade</taxon>
        <taxon>Acacieae</taxon>
        <taxon>Acacia</taxon>
    </lineage>
</organism>
<gene>
    <name evidence="1" type="ORF">QN277_016417</name>
</gene>